<evidence type="ECO:0000256" key="2">
    <source>
        <dbReference type="ARBA" id="ARBA00023125"/>
    </source>
</evidence>
<dbReference type="PANTHER" id="PTHR43132:SF2">
    <property type="entry name" value="ARSENICAL RESISTANCE OPERON REPRESSOR ARSR-RELATED"/>
    <property type="match status" value="1"/>
</dbReference>
<dbReference type="SUPFAM" id="SSF46785">
    <property type="entry name" value="Winged helix' DNA-binding domain"/>
    <property type="match status" value="1"/>
</dbReference>
<evidence type="ECO:0000256" key="1">
    <source>
        <dbReference type="ARBA" id="ARBA00023015"/>
    </source>
</evidence>
<dbReference type="Proteomes" id="UP000011546">
    <property type="component" value="Unassembled WGS sequence"/>
</dbReference>
<accession>M0PMK7</accession>
<dbReference type="GO" id="GO:0003700">
    <property type="term" value="F:DNA-binding transcription factor activity"/>
    <property type="evidence" value="ECO:0007669"/>
    <property type="project" value="InterPro"/>
</dbReference>
<dbReference type="SMART" id="SM00418">
    <property type="entry name" value="HTH_ARSR"/>
    <property type="match status" value="1"/>
</dbReference>
<protein>
    <submittedName>
        <fullName evidence="5">DNA binding domain-containing protein</fullName>
    </submittedName>
</protein>
<name>M0PMK7_9EURY</name>
<dbReference type="InterPro" id="IPR001845">
    <property type="entry name" value="HTH_ArsR_DNA-bd_dom"/>
</dbReference>
<evidence type="ECO:0000313" key="6">
    <source>
        <dbReference type="Proteomes" id="UP000011546"/>
    </source>
</evidence>
<keyword evidence="6" id="KW-1185">Reference proteome</keyword>
<keyword evidence="2" id="KW-0238">DNA-binding</keyword>
<dbReference type="AlphaFoldDB" id="M0PMK7"/>
<dbReference type="InterPro" id="IPR051011">
    <property type="entry name" value="Metal_resp_trans_reg"/>
</dbReference>
<dbReference type="InterPro" id="IPR036390">
    <property type="entry name" value="WH_DNA-bd_sf"/>
</dbReference>
<keyword evidence="3" id="KW-0804">Transcription</keyword>
<feature type="domain" description="HTH arsR-type" evidence="4">
    <location>
        <begin position="73"/>
        <end position="146"/>
    </location>
</feature>
<evidence type="ECO:0000259" key="4">
    <source>
        <dbReference type="SMART" id="SM00418"/>
    </source>
</evidence>
<reference evidence="5 6" key="1">
    <citation type="journal article" date="2014" name="PLoS Genet.">
        <title>Phylogenetically driven sequencing of extremely halophilic archaea reveals strategies for static and dynamic osmo-response.</title>
        <authorList>
            <person name="Becker E.A."/>
            <person name="Seitzer P.M."/>
            <person name="Tritt A."/>
            <person name="Larsen D."/>
            <person name="Krusor M."/>
            <person name="Yao A.I."/>
            <person name="Wu D."/>
            <person name="Madern D."/>
            <person name="Eisen J.A."/>
            <person name="Darling A.E."/>
            <person name="Facciotti M.T."/>
        </authorList>
    </citation>
    <scope>NUCLEOTIDE SEQUENCE [LARGE SCALE GENOMIC DNA]</scope>
    <source>
        <strain evidence="5 6">JCM 14978</strain>
    </source>
</reference>
<evidence type="ECO:0000313" key="5">
    <source>
        <dbReference type="EMBL" id="EMA69980.1"/>
    </source>
</evidence>
<evidence type="ECO:0000256" key="3">
    <source>
        <dbReference type="ARBA" id="ARBA00023163"/>
    </source>
</evidence>
<keyword evidence="1" id="KW-0805">Transcription regulation</keyword>
<dbReference type="STRING" id="1230456.C468_00555"/>
<comment type="caution">
    <text evidence="5">The sequence shown here is derived from an EMBL/GenBank/DDBJ whole genome shotgun (WGS) entry which is preliminary data.</text>
</comment>
<dbReference type="InterPro" id="IPR036388">
    <property type="entry name" value="WH-like_DNA-bd_sf"/>
</dbReference>
<organism evidence="5 6">
    <name type="scientific">Halorubrum kocurii JCM 14978</name>
    <dbReference type="NCBI Taxonomy" id="1230456"/>
    <lineage>
        <taxon>Archaea</taxon>
        <taxon>Methanobacteriati</taxon>
        <taxon>Methanobacteriota</taxon>
        <taxon>Stenosarchaea group</taxon>
        <taxon>Halobacteria</taxon>
        <taxon>Halobacteriales</taxon>
        <taxon>Haloferacaceae</taxon>
        <taxon>Halorubrum</taxon>
    </lineage>
</organism>
<sequence length="170" mass="19018">MSAVLLETPVNHMYSMNSVIIKLFDWFVRSEPNKQNGQRFTKTMASAFPLQPSVDYTPRDRTEIVIGSDEHSPVLQALSSDTAQELLDVLSDGPRTASTIADAVDTSIQNAQYHLDRLAEAGLIETVDTWYSSKGREMTVYGLAAEEFVIQFSANRHHSSRDIHDALEDE</sequence>
<dbReference type="CDD" id="cd00090">
    <property type="entry name" value="HTH_ARSR"/>
    <property type="match status" value="1"/>
</dbReference>
<dbReference type="EMBL" id="AOJH01000006">
    <property type="protein sequence ID" value="EMA69980.1"/>
    <property type="molecule type" value="Genomic_DNA"/>
</dbReference>
<dbReference type="Gene3D" id="1.10.10.10">
    <property type="entry name" value="Winged helix-like DNA-binding domain superfamily/Winged helix DNA-binding domain"/>
    <property type="match status" value="1"/>
</dbReference>
<gene>
    <name evidence="5" type="ORF">C468_00555</name>
</gene>
<dbReference type="GO" id="GO:0003677">
    <property type="term" value="F:DNA binding"/>
    <property type="evidence" value="ECO:0007669"/>
    <property type="project" value="UniProtKB-KW"/>
</dbReference>
<dbReference type="Pfam" id="PF12840">
    <property type="entry name" value="HTH_20"/>
    <property type="match status" value="1"/>
</dbReference>
<dbReference type="InterPro" id="IPR011991">
    <property type="entry name" value="ArsR-like_HTH"/>
</dbReference>
<proteinExistence type="predicted"/>
<dbReference type="PATRIC" id="fig|1230456.3.peg.95"/>
<dbReference type="PANTHER" id="PTHR43132">
    <property type="entry name" value="ARSENICAL RESISTANCE OPERON REPRESSOR ARSR-RELATED"/>
    <property type="match status" value="1"/>
</dbReference>